<feature type="region of interest" description="Disordered" evidence="3">
    <location>
        <begin position="1"/>
        <end position="21"/>
    </location>
</feature>
<evidence type="ECO:0000256" key="1">
    <source>
        <dbReference type="ARBA" id="ARBA00022741"/>
    </source>
</evidence>
<dbReference type="Pfam" id="PF13191">
    <property type="entry name" value="AAA_16"/>
    <property type="match status" value="1"/>
</dbReference>
<dbReference type="PANTHER" id="PTHR16305:SF35">
    <property type="entry name" value="TRANSCRIPTIONAL ACTIVATOR DOMAIN"/>
    <property type="match status" value="1"/>
</dbReference>
<dbReference type="InterPro" id="IPR000792">
    <property type="entry name" value="Tscrpt_reg_LuxR_C"/>
</dbReference>
<dbReference type="InterPro" id="IPR016032">
    <property type="entry name" value="Sig_transdc_resp-reg_C-effctor"/>
</dbReference>
<dbReference type="Gene3D" id="1.25.40.10">
    <property type="entry name" value="Tetratricopeptide repeat domain"/>
    <property type="match status" value="1"/>
</dbReference>
<dbReference type="SUPFAM" id="SSF48452">
    <property type="entry name" value="TPR-like"/>
    <property type="match status" value="1"/>
</dbReference>
<dbReference type="Pfam" id="PF00196">
    <property type="entry name" value="GerE"/>
    <property type="match status" value="1"/>
</dbReference>
<sequence length="895" mass="93152">MVEPWIRPSGPRPGPPLAGRGAERAAIVGRARDVVDGHPAVVWVEGEAGAGKSALVDAVVGDLPDGFGVLRAEADELDVEEPLALAAQLGAGGSGSAGHAASELLRGWSAAQDRGPLAVVVEDLHWADPDSRTALLGAVRRLAGDRVLVVVTSRPGATDGWARFALDARRCLRVDVGALTGAEVAELGALHGVGLGPDAAARLHAHTAGHALHVRTLLTELSPEQLTRRDGVLPAPRSLAATTLAALTALPAPTRELALALATVARPIPLPTVARIAGVAPDAADALVASGLARVRDGDAGDEIAFAHPLHRVAVWDDLAPSRRRAWHRAAARHLGARESLMHRVAAAEGPDDALGADLEIAATGLGRVPAARMLLAAAGVSTGERAERLLLDAVALLVAAGRHRQAAAHRPAVESCADGPHRDLVLGMLDWEAGDAGPAEAALSRAAAPGGPPGIVTAATVRLAVLLYTAGRGDEAVATAVRALAMPGLTTEDEREAWIALAVGEQMRSGAVAGLARLEPRLPPVVADPADTDLLVARGTLEFFAARPARAVADLTAAIQLSHAAPTMAGDRLTRAHLQLANAQILTGDWASAAIHARLASRLVDEEDLVWVRAQTEGIHARLAGCVRGDWTAAEAHLRAAGEAVGQLGSLEAAFTTLIARALVADARQDPREILTVFGGLVAGAAPVPMSTALTWWPMVVDAALDVGDTATAAELLARLRTAAEERSIDLHAVVTGLGARLDEARGDVEGAIAGYERATEALGPEVVLLDRGKLLHRHGRLLLDRGDPASARERLEAALAVFGHAAPYEARVRRDLDRIRAASPSVPVQRGAAELTEREREVVALVARGMTNREVAAELYVTDKAVEYHLGNVFAKLGIRSRRALRDLTPVPH</sequence>
<protein>
    <submittedName>
        <fullName evidence="5">Regulatory LuxR family protein</fullName>
    </submittedName>
</protein>
<dbReference type="InterPro" id="IPR011990">
    <property type="entry name" value="TPR-like_helical_dom_sf"/>
</dbReference>
<dbReference type="GO" id="GO:0005737">
    <property type="term" value="C:cytoplasm"/>
    <property type="evidence" value="ECO:0007669"/>
    <property type="project" value="TreeGrafter"/>
</dbReference>
<dbReference type="GO" id="GO:0005524">
    <property type="term" value="F:ATP binding"/>
    <property type="evidence" value="ECO:0007669"/>
    <property type="project" value="UniProtKB-KW"/>
</dbReference>
<dbReference type="PRINTS" id="PR00038">
    <property type="entry name" value="HTHLUXR"/>
</dbReference>
<organism evidence="5 6">
    <name type="scientific">Pseudonocardia endophytica</name>
    <dbReference type="NCBI Taxonomy" id="401976"/>
    <lineage>
        <taxon>Bacteria</taxon>
        <taxon>Bacillati</taxon>
        <taxon>Actinomycetota</taxon>
        <taxon>Actinomycetes</taxon>
        <taxon>Pseudonocardiales</taxon>
        <taxon>Pseudonocardiaceae</taxon>
        <taxon>Pseudonocardia</taxon>
    </lineage>
</organism>
<evidence type="ECO:0000313" key="6">
    <source>
        <dbReference type="Proteomes" id="UP000295560"/>
    </source>
</evidence>
<evidence type="ECO:0000313" key="5">
    <source>
        <dbReference type="EMBL" id="TCK27562.1"/>
    </source>
</evidence>
<dbReference type="Proteomes" id="UP000295560">
    <property type="component" value="Unassembled WGS sequence"/>
</dbReference>
<evidence type="ECO:0000256" key="2">
    <source>
        <dbReference type="ARBA" id="ARBA00022840"/>
    </source>
</evidence>
<keyword evidence="6" id="KW-1185">Reference proteome</keyword>
<keyword evidence="1" id="KW-0547">Nucleotide-binding</keyword>
<dbReference type="PROSITE" id="PS50043">
    <property type="entry name" value="HTH_LUXR_2"/>
    <property type="match status" value="1"/>
</dbReference>
<dbReference type="SMART" id="SM00421">
    <property type="entry name" value="HTH_LUXR"/>
    <property type="match status" value="1"/>
</dbReference>
<comment type="caution">
    <text evidence="5">The sequence shown here is derived from an EMBL/GenBank/DDBJ whole genome shotgun (WGS) entry which is preliminary data.</text>
</comment>
<dbReference type="InterPro" id="IPR041664">
    <property type="entry name" value="AAA_16"/>
</dbReference>
<dbReference type="GO" id="GO:0004016">
    <property type="term" value="F:adenylate cyclase activity"/>
    <property type="evidence" value="ECO:0007669"/>
    <property type="project" value="TreeGrafter"/>
</dbReference>
<reference evidence="5 6" key="1">
    <citation type="submission" date="2019-03" db="EMBL/GenBank/DDBJ databases">
        <title>Sequencing the genomes of 1000 actinobacteria strains.</title>
        <authorList>
            <person name="Klenk H.-P."/>
        </authorList>
    </citation>
    <scope>NUCLEOTIDE SEQUENCE [LARGE SCALE GENOMIC DNA]</scope>
    <source>
        <strain evidence="5 6">DSM 44969</strain>
    </source>
</reference>
<dbReference type="InterPro" id="IPR036388">
    <property type="entry name" value="WH-like_DNA-bd_sf"/>
</dbReference>
<dbReference type="EMBL" id="SMFZ01000001">
    <property type="protein sequence ID" value="TCK27562.1"/>
    <property type="molecule type" value="Genomic_DNA"/>
</dbReference>
<dbReference type="SUPFAM" id="SSF52540">
    <property type="entry name" value="P-loop containing nucleoside triphosphate hydrolases"/>
    <property type="match status" value="1"/>
</dbReference>
<dbReference type="GO" id="GO:0006355">
    <property type="term" value="P:regulation of DNA-templated transcription"/>
    <property type="evidence" value="ECO:0007669"/>
    <property type="project" value="InterPro"/>
</dbReference>
<dbReference type="PANTHER" id="PTHR16305">
    <property type="entry name" value="TESTICULAR SOLUBLE ADENYLYL CYCLASE"/>
    <property type="match status" value="1"/>
</dbReference>
<dbReference type="CDD" id="cd06170">
    <property type="entry name" value="LuxR_C_like"/>
    <property type="match status" value="1"/>
</dbReference>
<accession>A0A4R1IAZ3</accession>
<feature type="domain" description="HTH luxR-type" evidence="4">
    <location>
        <begin position="830"/>
        <end position="895"/>
    </location>
</feature>
<evidence type="ECO:0000256" key="3">
    <source>
        <dbReference type="SAM" id="MobiDB-lite"/>
    </source>
</evidence>
<gene>
    <name evidence="5" type="ORF">EV378_3434</name>
</gene>
<dbReference type="GO" id="GO:0003677">
    <property type="term" value="F:DNA binding"/>
    <property type="evidence" value="ECO:0007669"/>
    <property type="project" value="InterPro"/>
</dbReference>
<keyword evidence="2" id="KW-0067">ATP-binding</keyword>
<name>A0A4R1IAZ3_PSEEN</name>
<dbReference type="AlphaFoldDB" id="A0A4R1IAZ3"/>
<evidence type="ECO:0000259" key="4">
    <source>
        <dbReference type="PROSITE" id="PS50043"/>
    </source>
</evidence>
<dbReference type="InterPro" id="IPR027417">
    <property type="entry name" value="P-loop_NTPase"/>
</dbReference>
<proteinExistence type="predicted"/>
<dbReference type="SUPFAM" id="SSF46894">
    <property type="entry name" value="C-terminal effector domain of the bipartite response regulators"/>
    <property type="match status" value="1"/>
</dbReference>
<dbReference type="Gene3D" id="1.10.10.10">
    <property type="entry name" value="Winged helix-like DNA-binding domain superfamily/Winged helix DNA-binding domain"/>
    <property type="match status" value="1"/>
</dbReference>